<keyword evidence="1" id="KW-0812">Transmembrane</keyword>
<organism evidence="2 3">
    <name type="scientific">Saccharopolyspora hordei</name>
    <dbReference type="NCBI Taxonomy" id="1838"/>
    <lineage>
        <taxon>Bacteria</taxon>
        <taxon>Bacillati</taxon>
        <taxon>Actinomycetota</taxon>
        <taxon>Actinomycetes</taxon>
        <taxon>Pseudonocardiales</taxon>
        <taxon>Pseudonocardiaceae</taxon>
        <taxon>Saccharopolyspora</taxon>
    </lineage>
</organism>
<protein>
    <submittedName>
        <fullName evidence="2">Uncharacterized protein</fullName>
    </submittedName>
</protein>
<evidence type="ECO:0000256" key="1">
    <source>
        <dbReference type="SAM" id="Phobius"/>
    </source>
</evidence>
<dbReference type="AlphaFoldDB" id="A0A853AEK5"/>
<keyword evidence="3" id="KW-1185">Reference proteome</keyword>
<name>A0A853AEK5_9PSEU</name>
<dbReference type="EMBL" id="JACCFJ010000001">
    <property type="protein sequence ID" value="NYI82575.1"/>
    <property type="molecule type" value="Genomic_DNA"/>
</dbReference>
<gene>
    <name evidence="2" type="ORF">HNR68_001205</name>
</gene>
<keyword evidence="1" id="KW-1133">Transmembrane helix</keyword>
<sequence>MSVDFLLVLVAGIVAGAGGGVIVGFAMTKEKAQQFPPPGMPPYPPQGPYRQ</sequence>
<dbReference type="RefSeq" id="WP_179718467.1">
    <property type="nucleotide sequence ID" value="NZ_BAABFH010000001.1"/>
</dbReference>
<proteinExistence type="predicted"/>
<evidence type="ECO:0000313" key="2">
    <source>
        <dbReference type="EMBL" id="NYI82575.1"/>
    </source>
</evidence>
<accession>A0A853AEK5</accession>
<keyword evidence="1" id="KW-0472">Membrane</keyword>
<evidence type="ECO:0000313" key="3">
    <source>
        <dbReference type="Proteomes" id="UP000587002"/>
    </source>
</evidence>
<comment type="caution">
    <text evidence="2">The sequence shown here is derived from an EMBL/GenBank/DDBJ whole genome shotgun (WGS) entry which is preliminary data.</text>
</comment>
<dbReference type="Proteomes" id="UP000587002">
    <property type="component" value="Unassembled WGS sequence"/>
</dbReference>
<feature type="transmembrane region" description="Helical" evidence="1">
    <location>
        <begin position="6"/>
        <end position="27"/>
    </location>
</feature>
<reference evidence="2 3" key="1">
    <citation type="submission" date="2020-07" db="EMBL/GenBank/DDBJ databases">
        <title>Sequencing the genomes of 1000 actinobacteria strains.</title>
        <authorList>
            <person name="Klenk H.-P."/>
        </authorList>
    </citation>
    <scope>NUCLEOTIDE SEQUENCE [LARGE SCALE GENOMIC DNA]</scope>
    <source>
        <strain evidence="2 3">DSM 44065</strain>
    </source>
</reference>